<dbReference type="EMBL" id="JADGJW010001474">
    <property type="protein sequence ID" value="KAJ3203122.1"/>
    <property type="molecule type" value="Genomic_DNA"/>
</dbReference>
<feature type="region of interest" description="Disordered" evidence="1">
    <location>
        <begin position="145"/>
        <end position="170"/>
    </location>
</feature>
<organism evidence="2 3">
    <name type="scientific">Clydaea vesicula</name>
    <dbReference type="NCBI Taxonomy" id="447962"/>
    <lineage>
        <taxon>Eukaryota</taxon>
        <taxon>Fungi</taxon>
        <taxon>Fungi incertae sedis</taxon>
        <taxon>Chytridiomycota</taxon>
        <taxon>Chytridiomycota incertae sedis</taxon>
        <taxon>Chytridiomycetes</taxon>
        <taxon>Lobulomycetales</taxon>
        <taxon>Lobulomycetaceae</taxon>
        <taxon>Clydaea</taxon>
    </lineage>
</organism>
<evidence type="ECO:0000313" key="2">
    <source>
        <dbReference type="EMBL" id="KAJ3203122.1"/>
    </source>
</evidence>
<feature type="compositionally biased region" description="Basic residues" evidence="1">
    <location>
        <begin position="225"/>
        <end position="234"/>
    </location>
</feature>
<sequence length="560" mass="64997">MTSISCFWDNCTASDFQDEEECYTHLVNSHSIVGKQSCKWIKYSSLAGTTCDIETKHRGHFIEGCSLTFRNRQDFRRHDLNYPEHANTLNNEKELSLPKRPSKVNLATLKKNFNNTATNTLKKNWYPLPFHANNTNVVYTETTHVEKRNRSPSSTHSHAYGQGNPSRNIPSPKFHSYYQRVTHQQNYINQHPHSHPSLQQQNPCNCPQQYPPAFFQASSQTPHHLSTRSGRRHDHLQQSSHSAKHFFSNVNDAYNYPPISDYCDDTPVLPPSAIPFSEVGLNINYFKSYCEVLKNYGLTLPSNIFELINTVSFKGGKIPPMIESELQEALIFGKYPQISLTGLMSIFNHAVDNLIYDMFVKKILVESQELFYSILKKKTSMVNAKRTPDKSVLPTNEMLTANIPEHSFNLIKKNLQKFLKIFWKNVTEKFSNDDQAEFIELDETEENSQRNNLISNQKKKHNLMVSLNITLLQQISKVAKKIRKKFYLETVANLESSLINRFDFHSSGYHIKIYLSFTHDEKDNTEEKDFFFLFLKFGQDESWVKSLPLERRFRVHGFVL</sequence>
<keyword evidence="3" id="KW-1185">Reference proteome</keyword>
<protein>
    <submittedName>
        <fullName evidence="2">Uncharacterized protein</fullName>
    </submittedName>
</protein>
<evidence type="ECO:0000313" key="3">
    <source>
        <dbReference type="Proteomes" id="UP001211065"/>
    </source>
</evidence>
<name>A0AAD5TW66_9FUNG</name>
<dbReference type="AlphaFoldDB" id="A0AAD5TW66"/>
<feature type="region of interest" description="Disordered" evidence="1">
    <location>
        <begin position="219"/>
        <end position="238"/>
    </location>
</feature>
<dbReference type="Proteomes" id="UP001211065">
    <property type="component" value="Unassembled WGS sequence"/>
</dbReference>
<proteinExistence type="predicted"/>
<reference evidence="2" key="1">
    <citation type="submission" date="2020-05" db="EMBL/GenBank/DDBJ databases">
        <title>Phylogenomic resolution of chytrid fungi.</title>
        <authorList>
            <person name="Stajich J.E."/>
            <person name="Amses K."/>
            <person name="Simmons R."/>
            <person name="Seto K."/>
            <person name="Myers J."/>
            <person name="Bonds A."/>
            <person name="Quandt C.A."/>
            <person name="Barry K."/>
            <person name="Liu P."/>
            <person name="Grigoriev I."/>
            <person name="Longcore J.E."/>
            <person name="James T.Y."/>
        </authorList>
    </citation>
    <scope>NUCLEOTIDE SEQUENCE</scope>
    <source>
        <strain evidence="2">JEL0476</strain>
    </source>
</reference>
<gene>
    <name evidence="2" type="ORF">HK099_001610</name>
</gene>
<accession>A0AAD5TW66</accession>
<comment type="caution">
    <text evidence="2">The sequence shown here is derived from an EMBL/GenBank/DDBJ whole genome shotgun (WGS) entry which is preliminary data.</text>
</comment>
<feature type="compositionally biased region" description="Polar residues" evidence="1">
    <location>
        <begin position="151"/>
        <end position="169"/>
    </location>
</feature>
<evidence type="ECO:0000256" key="1">
    <source>
        <dbReference type="SAM" id="MobiDB-lite"/>
    </source>
</evidence>